<comment type="function">
    <text evidence="11">May function in depolymerizing pectin during pollen development, germination, and tube growth. Acts as an exo-polygalacturonase.</text>
</comment>
<dbReference type="PROSITE" id="PS00502">
    <property type="entry name" value="POLYGALACTURONASE"/>
    <property type="match status" value="1"/>
</dbReference>
<dbReference type="EMBL" id="JAGGNH010000005">
    <property type="protein sequence ID" value="KAJ0972959.1"/>
    <property type="molecule type" value="Genomic_DNA"/>
</dbReference>
<dbReference type="InterPro" id="IPR000743">
    <property type="entry name" value="Glyco_hydro_28"/>
</dbReference>
<evidence type="ECO:0000256" key="10">
    <source>
        <dbReference type="ARBA" id="ARBA00048766"/>
    </source>
</evidence>
<dbReference type="GO" id="GO:0004650">
    <property type="term" value="F:polygalacturonase activity"/>
    <property type="evidence" value="ECO:0007669"/>
    <property type="project" value="InterPro"/>
</dbReference>
<keyword evidence="18" id="KW-1185">Reference proteome</keyword>
<keyword evidence="4" id="KW-0964">Secreted</keyword>
<evidence type="ECO:0000256" key="12">
    <source>
        <dbReference type="ARBA" id="ARBA00068298"/>
    </source>
</evidence>
<reference evidence="17" key="1">
    <citation type="submission" date="2021-03" db="EMBL/GenBank/DDBJ databases">
        <authorList>
            <person name="Li Z."/>
            <person name="Yang C."/>
        </authorList>
    </citation>
    <scope>NUCLEOTIDE SEQUENCE</scope>
    <source>
        <strain evidence="17">Dzin_1.0</strain>
        <tissue evidence="17">Leaf</tissue>
    </source>
</reference>
<evidence type="ECO:0000256" key="8">
    <source>
        <dbReference type="ARBA" id="ARBA00038933"/>
    </source>
</evidence>
<dbReference type="Pfam" id="PF00295">
    <property type="entry name" value="Glyco_hydro_28"/>
    <property type="match status" value="1"/>
</dbReference>
<organism evidence="17 18">
    <name type="scientific">Dioscorea zingiberensis</name>
    <dbReference type="NCBI Taxonomy" id="325984"/>
    <lineage>
        <taxon>Eukaryota</taxon>
        <taxon>Viridiplantae</taxon>
        <taxon>Streptophyta</taxon>
        <taxon>Embryophyta</taxon>
        <taxon>Tracheophyta</taxon>
        <taxon>Spermatophyta</taxon>
        <taxon>Magnoliopsida</taxon>
        <taxon>Liliopsida</taxon>
        <taxon>Dioscoreales</taxon>
        <taxon>Dioscoreaceae</taxon>
        <taxon>Dioscorea</taxon>
    </lineage>
</organism>
<feature type="active site" evidence="14">
    <location>
        <position position="235"/>
    </location>
</feature>
<keyword evidence="6 15" id="KW-0326">Glycosidase</keyword>
<protein>
    <recommendedName>
        <fullName evidence="12">Exopolygalacturonase</fullName>
        <ecNumber evidence="8">3.2.1.67</ecNumber>
    </recommendedName>
    <alternativeName>
        <fullName evidence="9">Galacturan 1,4-alpha-galacturonidase</fullName>
    </alternativeName>
    <alternativeName>
        <fullName evidence="13">Pectinase</fullName>
    </alternativeName>
</protein>
<comment type="caution">
    <text evidence="17">The sequence shown here is derived from an EMBL/GenBank/DDBJ whole genome shotgun (WGS) entry which is preliminary data.</text>
</comment>
<name>A0A9D5CHG6_9LILI</name>
<dbReference type="EC" id="3.2.1.67" evidence="8"/>
<evidence type="ECO:0000256" key="15">
    <source>
        <dbReference type="RuleBase" id="RU361169"/>
    </source>
</evidence>
<comment type="similarity">
    <text evidence="2 15">Belongs to the glycosyl hydrolase 28 family.</text>
</comment>
<evidence type="ECO:0000256" key="7">
    <source>
        <dbReference type="ARBA" id="ARBA00023316"/>
    </source>
</evidence>
<evidence type="ECO:0000256" key="1">
    <source>
        <dbReference type="ARBA" id="ARBA00004191"/>
    </source>
</evidence>
<dbReference type="InterPro" id="IPR006626">
    <property type="entry name" value="PbH1"/>
</dbReference>
<dbReference type="GO" id="GO:0047911">
    <property type="term" value="F:galacturan 1,4-alpha-galacturonidase activity"/>
    <property type="evidence" value="ECO:0007669"/>
    <property type="project" value="UniProtKB-EC"/>
</dbReference>
<comment type="subcellular location">
    <subcellularLocation>
        <location evidence="1">Secreted</location>
        <location evidence="1">Cell wall</location>
    </subcellularLocation>
</comment>
<proteinExistence type="inferred from homology"/>
<dbReference type="GO" id="GO:0005975">
    <property type="term" value="P:carbohydrate metabolic process"/>
    <property type="evidence" value="ECO:0007669"/>
    <property type="project" value="InterPro"/>
</dbReference>
<evidence type="ECO:0000256" key="11">
    <source>
        <dbReference type="ARBA" id="ARBA00057651"/>
    </source>
</evidence>
<dbReference type="InterPro" id="IPR011050">
    <property type="entry name" value="Pectin_lyase_fold/virulence"/>
</dbReference>
<dbReference type="AlphaFoldDB" id="A0A9D5CHG6"/>
<sequence length="387" mass="40997">MAVATNLLLLTLLFAISPITMSANYNVINFGAKPDGRTDSAKAFLSAWTAACASKNPASITIPSGNFLVSQALFKGPCNNAAMKITISGTIIAPSGYSSMTDWITFKYVQGLSIFGGTLDGRGQAFWACKLARRSCPQGATTLRIGQSKNVLISGMRLVNSEMFHMVIFASNGVTVQGMSITAPENSPNTDGIHIQQSSGVTIQSSTMRTGDDCISMGAGSTNVWLERITCGPGHGISIGSLGGGTTDEEGVRNITVRNAIITGTQNGVRIKTWGKPNSGFVKDVKFEHVTMQNVQNPMVIDQNYCPGNVNCPNQNSGIKISQVWYTDVKGSSATPVAVKFDCSPSNPCNGIKLQDIKLTYQNKPAKSFCKNVKGSASGLVIPQSCI</sequence>
<feature type="chain" id="PRO_5039591700" description="Exopolygalacturonase" evidence="16">
    <location>
        <begin position="23"/>
        <end position="387"/>
    </location>
</feature>
<evidence type="ECO:0000313" key="18">
    <source>
        <dbReference type="Proteomes" id="UP001085076"/>
    </source>
</evidence>
<keyword evidence="16" id="KW-0732">Signal</keyword>
<evidence type="ECO:0000256" key="3">
    <source>
        <dbReference type="ARBA" id="ARBA00022512"/>
    </source>
</evidence>
<keyword evidence="3" id="KW-0134">Cell wall</keyword>
<gene>
    <name evidence="17" type="ORF">J5N97_020918</name>
</gene>
<evidence type="ECO:0000256" key="9">
    <source>
        <dbReference type="ARBA" id="ARBA00043142"/>
    </source>
</evidence>
<dbReference type="SUPFAM" id="SSF51126">
    <property type="entry name" value="Pectin lyase-like"/>
    <property type="match status" value="1"/>
</dbReference>
<dbReference type="FunFam" id="2.160.20.10:FF:000004">
    <property type="entry name" value="Pectin lyase-like superfamily protein"/>
    <property type="match status" value="1"/>
</dbReference>
<dbReference type="InterPro" id="IPR012334">
    <property type="entry name" value="Pectin_lyas_fold"/>
</dbReference>
<evidence type="ECO:0000256" key="13">
    <source>
        <dbReference type="ARBA" id="ARBA00083621"/>
    </source>
</evidence>
<dbReference type="Gene3D" id="2.160.20.10">
    <property type="entry name" value="Single-stranded right-handed beta-helix, Pectin lyase-like"/>
    <property type="match status" value="1"/>
</dbReference>
<evidence type="ECO:0000256" key="16">
    <source>
        <dbReference type="SAM" id="SignalP"/>
    </source>
</evidence>
<dbReference type="SMART" id="SM00710">
    <property type="entry name" value="PbH1"/>
    <property type="match status" value="5"/>
</dbReference>
<reference evidence="17" key="2">
    <citation type="journal article" date="2022" name="Hortic Res">
        <title>The genome of Dioscorea zingiberensis sheds light on the biosynthesis, origin and evolution of the medicinally important diosgenin saponins.</title>
        <authorList>
            <person name="Li Y."/>
            <person name="Tan C."/>
            <person name="Li Z."/>
            <person name="Guo J."/>
            <person name="Li S."/>
            <person name="Chen X."/>
            <person name="Wang C."/>
            <person name="Dai X."/>
            <person name="Yang H."/>
            <person name="Song W."/>
            <person name="Hou L."/>
            <person name="Xu J."/>
            <person name="Tong Z."/>
            <person name="Xu A."/>
            <person name="Yuan X."/>
            <person name="Wang W."/>
            <person name="Yang Q."/>
            <person name="Chen L."/>
            <person name="Sun Z."/>
            <person name="Wang K."/>
            <person name="Pan B."/>
            <person name="Chen J."/>
            <person name="Bao Y."/>
            <person name="Liu F."/>
            <person name="Qi X."/>
            <person name="Gang D.R."/>
            <person name="Wen J."/>
            <person name="Li J."/>
        </authorList>
    </citation>
    <scope>NUCLEOTIDE SEQUENCE</scope>
    <source>
        <strain evidence="17">Dzin_1.0</strain>
    </source>
</reference>
<dbReference type="Proteomes" id="UP001085076">
    <property type="component" value="Miscellaneous, Linkage group lg05"/>
</dbReference>
<accession>A0A9D5CHG6</accession>
<evidence type="ECO:0000256" key="14">
    <source>
        <dbReference type="PROSITE-ProRule" id="PRU10052"/>
    </source>
</evidence>
<evidence type="ECO:0000256" key="2">
    <source>
        <dbReference type="ARBA" id="ARBA00008834"/>
    </source>
</evidence>
<dbReference type="OrthoDB" id="187139at2759"/>
<evidence type="ECO:0000256" key="6">
    <source>
        <dbReference type="ARBA" id="ARBA00023295"/>
    </source>
</evidence>
<dbReference type="GO" id="GO:0071555">
    <property type="term" value="P:cell wall organization"/>
    <property type="evidence" value="ECO:0007669"/>
    <property type="project" value="UniProtKB-KW"/>
</dbReference>
<keyword evidence="5 15" id="KW-0378">Hydrolase</keyword>
<evidence type="ECO:0000313" key="17">
    <source>
        <dbReference type="EMBL" id="KAJ0972959.1"/>
    </source>
</evidence>
<comment type="catalytic activity">
    <reaction evidence="10">
        <text>[(1-&gt;4)-alpha-D-galacturonosyl](n) + H2O = alpha-D-galacturonate + [(1-&gt;4)-alpha-D-galacturonosyl](n-1)</text>
        <dbReference type="Rhea" id="RHEA:14117"/>
        <dbReference type="Rhea" id="RHEA-COMP:14570"/>
        <dbReference type="Rhea" id="RHEA-COMP:14572"/>
        <dbReference type="ChEBI" id="CHEBI:15377"/>
        <dbReference type="ChEBI" id="CHEBI:58658"/>
        <dbReference type="ChEBI" id="CHEBI:140523"/>
        <dbReference type="EC" id="3.2.1.67"/>
    </reaction>
</comment>
<evidence type="ECO:0000256" key="4">
    <source>
        <dbReference type="ARBA" id="ARBA00022525"/>
    </source>
</evidence>
<dbReference type="PANTHER" id="PTHR31375">
    <property type="match status" value="1"/>
</dbReference>
<feature type="signal peptide" evidence="16">
    <location>
        <begin position="1"/>
        <end position="22"/>
    </location>
</feature>
<keyword evidence="7" id="KW-0961">Cell wall biogenesis/degradation</keyword>
<evidence type="ECO:0000256" key="5">
    <source>
        <dbReference type="ARBA" id="ARBA00022801"/>
    </source>
</evidence>